<keyword evidence="3" id="KW-0805">Transcription regulation</keyword>
<dbReference type="AlphaFoldDB" id="A0A139GXX0"/>
<organism evidence="9 10">
    <name type="scientific">Pseudocercospora eumusae</name>
    <dbReference type="NCBI Taxonomy" id="321146"/>
    <lineage>
        <taxon>Eukaryota</taxon>
        <taxon>Fungi</taxon>
        <taxon>Dikarya</taxon>
        <taxon>Ascomycota</taxon>
        <taxon>Pezizomycotina</taxon>
        <taxon>Dothideomycetes</taxon>
        <taxon>Dothideomycetidae</taxon>
        <taxon>Mycosphaerellales</taxon>
        <taxon>Mycosphaerellaceae</taxon>
        <taxon>Pseudocercospora</taxon>
    </lineage>
</organism>
<evidence type="ECO:0000256" key="7">
    <source>
        <dbReference type="SAM" id="MobiDB-lite"/>
    </source>
</evidence>
<evidence type="ECO:0000256" key="4">
    <source>
        <dbReference type="ARBA" id="ARBA00023125"/>
    </source>
</evidence>
<gene>
    <name evidence="9" type="ORF">AC578_1530</name>
</gene>
<evidence type="ECO:0000256" key="5">
    <source>
        <dbReference type="ARBA" id="ARBA00023163"/>
    </source>
</evidence>
<dbReference type="Proteomes" id="UP000070133">
    <property type="component" value="Unassembled WGS sequence"/>
</dbReference>
<comment type="caution">
    <text evidence="9">The sequence shown here is derived from an EMBL/GenBank/DDBJ whole genome shotgun (WGS) entry which is preliminary data.</text>
</comment>
<dbReference type="PANTHER" id="PTHR47338:SF3">
    <property type="entry name" value="C6 FINGER DOMAIN TRANSCRIPTION FACTOR DBAA-RELATED"/>
    <property type="match status" value="1"/>
</dbReference>
<evidence type="ECO:0000256" key="3">
    <source>
        <dbReference type="ARBA" id="ARBA00023015"/>
    </source>
</evidence>
<feature type="compositionally biased region" description="Polar residues" evidence="7">
    <location>
        <begin position="1"/>
        <end position="22"/>
    </location>
</feature>
<dbReference type="PANTHER" id="PTHR47338">
    <property type="entry name" value="ZN(II)2CYS6 TRANSCRIPTION FACTOR (EUROFUNG)-RELATED"/>
    <property type="match status" value="1"/>
</dbReference>
<dbReference type="Pfam" id="PF04082">
    <property type="entry name" value="Fungal_trans"/>
    <property type="match status" value="1"/>
</dbReference>
<dbReference type="GO" id="GO:0008270">
    <property type="term" value="F:zinc ion binding"/>
    <property type="evidence" value="ECO:0007669"/>
    <property type="project" value="InterPro"/>
</dbReference>
<evidence type="ECO:0000256" key="2">
    <source>
        <dbReference type="ARBA" id="ARBA00022723"/>
    </source>
</evidence>
<dbReference type="EMBL" id="LFZN01000241">
    <property type="protein sequence ID" value="KXS95002.1"/>
    <property type="molecule type" value="Genomic_DNA"/>
</dbReference>
<dbReference type="InterPro" id="IPR050815">
    <property type="entry name" value="TF_fung"/>
</dbReference>
<keyword evidence="6" id="KW-0539">Nucleus</keyword>
<name>A0A139GXX0_9PEZI</name>
<feature type="domain" description="Xylanolytic transcriptional activator regulatory" evidence="8">
    <location>
        <begin position="162"/>
        <end position="406"/>
    </location>
</feature>
<dbReference type="GO" id="GO:0000981">
    <property type="term" value="F:DNA-binding transcription factor activity, RNA polymerase II-specific"/>
    <property type="evidence" value="ECO:0007669"/>
    <property type="project" value="InterPro"/>
</dbReference>
<comment type="subcellular location">
    <subcellularLocation>
        <location evidence="1">Nucleus</location>
    </subcellularLocation>
</comment>
<keyword evidence="4" id="KW-0238">DNA-binding</keyword>
<dbReference type="InterPro" id="IPR007219">
    <property type="entry name" value="XnlR_reg_dom"/>
</dbReference>
<accession>A0A139GXX0</accession>
<sequence length="565" mass="63039">MLGQSTDLSNDLQYSNDSSMDVQTAEPPDFCSLISSPSEVDFHQTNAMADDIHLARSPIDHNANFDEACVVESHKSLECLTNGHVHLRAETSYHSQQMASEACSVIAQTSVASTNASIIAPEAATLTLVKVNEMVSDGSLTGYSFNNAPHLSHDTRLELTRIYFDTTHTLLPMIHPEELEVRSRDWTPAFDGLTCLKYAMWTLAAFASTDEAASLHSQLYTYTRALLSTCEIGILVREDMVIEHAQAWILVSLYELNCISFERGCLSVGRSCRIVHMMGLNRIDADISPVYNAPESIDSATSDLETEVRRRTFWSAYLLDRFVSFATPSLGIAAIDYVVLTRLPMAEASFQEGQKYTERFLHEALAAHSEETSSSFAKLIVLSTMIEHSLLLQHQANPGGLRHGFIHQDVWAVVRQSIQSLLYQQVPKLLSAINLDSELDEPIFLFEDITALVVTLRLCVRPMDAIPRAVSVSRYERKALSSLAKAMSYLEKQSAQIKEFPLMPVPLFLCLKLSVARRNMDQMYESLGARAKTLLQRLAASSLIASRLLSQSELWKEDEGFWQGV</sequence>
<feature type="region of interest" description="Disordered" evidence="7">
    <location>
        <begin position="1"/>
        <end position="26"/>
    </location>
</feature>
<dbReference type="GO" id="GO:0005634">
    <property type="term" value="C:nucleus"/>
    <property type="evidence" value="ECO:0007669"/>
    <property type="project" value="UniProtKB-SubCell"/>
</dbReference>
<keyword evidence="2" id="KW-0479">Metal-binding</keyword>
<evidence type="ECO:0000256" key="6">
    <source>
        <dbReference type="ARBA" id="ARBA00023242"/>
    </source>
</evidence>
<evidence type="ECO:0000256" key="1">
    <source>
        <dbReference type="ARBA" id="ARBA00004123"/>
    </source>
</evidence>
<evidence type="ECO:0000313" key="9">
    <source>
        <dbReference type="EMBL" id="KXS95002.1"/>
    </source>
</evidence>
<evidence type="ECO:0000259" key="8">
    <source>
        <dbReference type="Pfam" id="PF04082"/>
    </source>
</evidence>
<dbReference type="OrthoDB" id="3362851at2759"/>
<keyword evidence="5" id="KW-0804">Transcription</keyword>
<dbReference type="CDD" id="cd12148">
    <property type="entry name" value="fungal_TF_MHR"/>
    <property type="match status" value="1"/>
</dbReference>
<dbReference type="STRING" id="321146.A0A139GXX0"/>
<dbReference type="GO" id="GO:0003677">
    <property type="term" value="F:DNA binding"/>
    <property type="evidence" value="ECO:0007669"/>
    <property type="project" value="UniProtKB-KW"/>
</dbReference>
<dbReference type="GO" id="GO:0006351">
    <property type="term" value="P:DNA-templated transcription"/>
    <property type="evidence" value="ECO:0007669"/>
    <property type="project" value="InterPro"/>
</dbReference>
<evidence type="ECO:0000313" key="10">
    <source>
        <dbReference type="Proteomes" id="UP000070133"/>
    </source>
</evidence>
<proteinExistence type="predicted"/>
<protein>
    <recommendedName>
        <fullName evidence="8">Xylanolytic transcriptional activator regulatory domain-containing protein</fullName>
    </recommendedName>
</protein>
<reference evidence="9 10" key="1">
    <citation type="submission" date="2015-07" db="EMBL/GenBank/DDBJ databases">
        <title>Comparative genomics of the Sigatoka disease complex on banana suggests a link between parallel evolutionary changes in Pseudocercospora fijiensis and Pseudocercospora eumusae and increased virulence on the banana host.</title>
        <authorList>
            <person name="Chang T.-C."/>
            <person name="Salvucci A."/>
            <person name="Crous P.W."/>
            <person name="Stergiopoulos I."/>
        </authorList>
    </citation>
    <scope>NUCLEOTIDE SEQUENCE [LARGE SCALE GENOMIC DNA]</scope>
    <source>
        <strain evidence="9 10">CBS 114824</strain>
    </source>
</reference>
<keyword evidence="10" id="KW-1185">Reference proteome</keyword>